<protein>
    <submittedName>
        <fullName evidence="3">Uncharacterized protein</fullName>
    </submittedName>
</protein>
<accession>A0A814Q233</accession>
<gene>
    <name evidence="2" type="ORF">BJG266_LOCUS15615</name>
    <name evidence="3" type="ORF">QVE165_LOCUS20992</name>
</gene>
<comment type="caution">
    <text evidence="3">The sequence shown here is derived from an EMBL/GenBank/DDBJ whole genome shotgun (WGS) entry which is preliminary data.</text>
</comment>
<dbReference type="EMBL" id="CAJNOM010000133">
    <property type="protein sequence ID" value="CAF1113614.1"/>
    <property type="molecule type" value="Genomic_DNA"/>
</dbReference>
<evidence type="ECO:0000313" key="2">
    <source>
        <dbReference type="EMBL" id="CAF0995111.1"/>
    </source>
</evidence>
<keyword evidence="1" id="KW-0732">Signal</keyword>
<name>A0A814Q233_9BILA</name>
<keyword evidence="4" id="KW-1185">Reference proteome</keyword>
<dbReference type="EMBL" id="CAJNOI010000069">
    <property type="protein sequence ID" value="CAF0995111.1"/>
    <property type="molecule type" value="Genomic_DNA"/>
</dbReference>
<reference evidence="3" key="1">
    <citation type="submission" date="2021-02" db="EMBL/GenBank/DDBJ databases">
        <authorList>
            <person name="Nowell W R."/>
        </authorList>
    </citation>
    <scope>NUCLEOTIDE SEQUENCE</scope>
</reference>
<sequence length="82" mass="9646">MLMLVVLISMMGMTDGQHNHHWPWGNCNCDTSSWYSGDHHCHCPTGTRWPGYEEKIWDNPNHQIFRIGGRSPPLEWYYDGKK</sequence>
<dbReference type="Proteomes" id="UP000663877">
    <property type="component" value="Unassembled WGS sequence"/>
</dbReference>
<dbReference type="Proteomes" id="UP000663832">
    <property type="component" value="Unassembled WGS sequence"/>
</dbReference>
<dbReference type="AlphaFoldDB" id="A0A814Q233"/>
<evidence type="ECO:0000313" key="4">
    <source>
        <dbReference type="Proteomes" id="UP000663832"/>
    </source>
</evidence>
<feature type="signal peptide" evidence="1">
    <location>
        <begin position="1"/>
        <end position="16"/>
    </location>
</feature>
<dbReference type="OrthoDB" id="10375337at2759"/>
<evidence type="ECO:0000256" key="1">
    <source>
        <dbReference type="SAM" id="SignalP"/>
    </source>
</evidence>
<feature type="chain" id="PRO_5036225594" evidence="1">
    <location>
        <begin position="17"/>
        <end position="82"/>
    </location>
</feature>
<organism evidence="3 4">
    <name type="scientific">Adineta steineri</name>
    <dbReference type="NCBI Taxonomy" id="433720"/>
    <lineage>
        <taxon>Eukaryota</taxon>
        <taxon>Metazoa</taxon>
        <taxon>Spiralia</taxon>
        <taxon>Gnathifera</taxon>
        <taxon>Rotifera</taxon>
        <taxon>Eurotatoria</taxon>
        <taxon>Bdelloidea</taxon>
        <taxon>Adinetida</taxon>
        <taxon>Adinetidae</taxon>
        <taxon>Adineta</taxon>
    </lineage>
</organism>
<proteinExistence type="predicted"/>
<evidence type="ECO:0000313" key="3">
    <source>
        <dbReference type="EMBL" id="CAF1113614.1"/>
    </source>
</evidence>